<evidence type="ECO:0000313" key="2">
    <source>
        <dbReference type="Proteomes" id="UP000197153"/>
    </source>
</evidence>
<keyword evidence="2" id="KW-1185">Reference proteome</keyword>
<dbReference type="EMBL" id="CP022111">
    <property type="protein sequence ID" value="ASG22611.1"/>
    <property type="molecule type" value="Genomic_DNA"/>
</dbReference>
<gene>
    <name evidence="1" type="ORF">Y958_16955</name>
</gene>
<name>A0A248JVU5_9PROT</name>
<reference evidence="1 2" key="1">
    <citation type="submission" date="2017-06" db="EMBL/GenBank/DDBJ databases">
        <title>Complete genome sequence of Nitrospirillum amazonense strain CBAmC, an endophytic nitrogen-fixing and plant growth-promoting bacterium, isolated from sugarcane.</title>
        <authorList>
            <person name="Schwab S."/>
            <person name="dos Santos Teixeira K.R."/>
            <person name="Simoes Araujo J.L."/>
            <person name="Soares Vidal M."/>
            <person name="Borges de Freitas H.R."/>
            <person name="Rivello Crivelaro A.L."/>
            <person name="Bueno de Camargo Nunes A."/>
            <person name="dos Santos C.M."/>
            <person name="Palmeira da Silva Rosa D."/>
            <person name="da Silva Padilha D."/>
            <person name="da Silva E."/>
            <person name="Araujo Terra L."/>
            <person name="Soares Mendes V."/>
            <person name="Farinelli L."/>
            <person name="Magalhaes Cruz L."/>
            <person name="Baldani J.I."/>
        </authorList>
    </citation>
    <scope>NUCLEOTIDE SEQUENCE [LARGE SCALE GENOMIC DNA]</scope>
    <source>
        <strain evidence="1 2">CBAmC</strain>
    </source>
</reference>
<dbReference type="Proteomes" id="UP000197153">
    <property type="component" value="Chromosome 2"/>
</dbReference>
<proteinExistence type="predicted"/>
<protein>
    <submittedName>
        <fullName evidence="1">Uncharacterized protein</fullName>
    </submittedName>
</protein>
<organism evidence="1 2">
    <name type="scientific">Nitrospirillum viridazoti CBAmc</name>
    <dbReference type="NCBI Taxonomy" id="1441467"/>
    <lineage>
        <taxon>Bacteria</taxon>
        <taxon>Pseudomonadati</taxon>
        <taxon>Pseudomonadota</taxon>
        <taxon>Alphaproteobacteria</taxon>
        <taxon>Rhodospirillales</taxon>
        <taxon>Azospirillaceae</taxon>
        <taxon>Nitrospirillum</taxon>
        <taxon>Nitrospirillum viridazoti</taxon>
    </lineage>
</organism>
<sequence>MHRADYRLFPQLRLICIIYSGDMDGDEIADHIGKIIQGGAVGRTWNCLVDLRSFIGNIHHSSLERISKLLNEKQESGTLKRSPDNDGSRVAVVSYNAGQKFLVNLARVYMRDYDLRHFSDMRQGFAWASGQDALPPEMRSLDWHLERAEGGTPPKLRT</sequence>
<evidence type="ECO:0000313" key="1">
    <source>
        <dbReference type="EMBL" id="ASG22611.1"/>
    </source>
</evidence>
<dbReference type="AlphaFoldDB" id="A0A248JVU5"/>
<accession>A0A248JVU5</accession>
<dbReference type="KEGG" id="nao:Y958_16955"/>